<evidence type="ECO:0000256" key="6">
    <source>
        <dbReference type="ARBA" id="ARBA00024222"/>
    </source>
</evidence>
<evidence type="ECO:0000259" key="10">
    <source>
        <dbReference type="SMART" id="SM00460"/>
    </source>
</evidence>
<protein>
    <recommendedName>
        <fullName evidence="6">protein-glutamine gamma-glutamyltransferase</fullName>
        <ecNumber evidence="6">2.3.2.13</ecNumber>
    </recommendedName>
</protein>
<dbReference type="Pfam" id="PF00868">
    <property type="entry name" value="Transglut_N"/>
    <property type="match status" value="1"/>
</dbReference>
<feature type="active site" evidence="8">
    <location>
        <position position="388"/>
    </location>
</feature>
<keyword evidence="3 9" id="KW-0479">Metal-binding</keyword>
<dbReference type="Proteomes" id="UP001163046">
    <property type="component" value="Unassembled WGS sequence"/>
</dbReference>
<comment type="caution">
    <text evidence="11">The sequence shown here is derived from an EMBL/GenBank/DDBJ whole genome shotgun (WGS) entry which is preliminary data.</text>
</comment>
<comment type="catalytic activity">
    <reaction evidence="7">
        <text>L-glutaminyl-[protein] + L-lysyl-[protein] = [protein]-L-lysyl-N(6)-5-L-glutamyl-[protein] + NH4(+)</text>
        <dbReference type="Rhea" id="RHEA:54816"/>
        <dbReference type="Rhea" id="RHEA-COMP:9752"/>
        <dbReference type="Rhea" id="RHEA-COMP:10207"/>
        <dbReference type="Rhea" id="RHEA-COMP:14005"/>
        <dbReference type="ChEBI" id="CHEBI:28938"/>
        <dbReference type="ChEBI" id="CHEBI:29969"/>
        <dbReference type="ChEBI" id="CHEBI:30011"/>
        <dbReference type="ChEBI" id="CHEBI:138370"/>
        <dbReference type="EC" id="2.3.2.13"/>
    </reaction>
</comment>
<comment type="similarity">
    <text evidence="1">Belongs to the transglutaminase superfamily. Transglutaminase family.</text>
</comment>
<dbReference type="InterPro" id="IPR038765">
    <property type="entry name" value="Papain-like_cys_pep_sf"/>
</dbReference>
<dbReference type="PANTHER" id="PTHR11590:SF40">
    <property type="entry name" value="HEMOCYTE PROTEIN-GLUTAMINE GAMMA-GLUTAMYLTRANSFERASE-LIKE PROTEIN"/>
    <property type="match status" value="1"/>
</dbReference>
<dbReference type="SUPFAM" id="SSF81296">
    <property type="entry name" value="E set domains"/>
    <property type="match status" value="1"/>
</dbReference>
<evidence type="ECO:0000256" key="8">
    <source>
        <dbReference type="PIRSR" id="PIRSR000459-1"/>
    </source>
</evidence>
<dbReference type="InterPro" id="IPR002931">
    <property type="entry name" value="Transglutaminase-like"/>
</dbReference>
<dbReference type="InterPro" id="IPR001102">
    <property type="entry name" value="Transglutaminase_N"/>
</dbReference>
<dbReference type="Gene3D" id="3.90.260.10">
    <property type="entry name" value="Transglutaminase-like"/>
    <property type="match status" value="1"/>
</dbReference>
<dbReference type="InterPro" id="IPR014756">
    <property type="entry name" value="Ig_E-set"/>
</dbReference>
<dbReference type="GO" id="GO:0046872">
    <property type="term" value="F:metal ion binding"/>
    <property type="evidence" value="ECO:0007669"/>
    <property type="project" value="UniProtKB-KW"/>
</dbReference>
<keyword evidence="5" id="KW-0012">Acyltransferase</keyword>
<keyword evidence="12" id="KW-1185">Reference proteome</keyword>
<feature type="binding site" evidence="9">
    <location>
        <position position="478"/>
    </location>
    <ligand>
        <name>Ca(2+)</name>
        <dbReference type="ChEBI" id="CHEBI:29108"/>
    </ligand>
</feature>
<evidence type="ECO:0000256" key="5">
    <source>
        <dbReference type="ARBA" id="ARBA00023315"/>
    </source>
</evidence>
<dbReference type="EMBL" id="MU826380">
    <property type="protein sequence ID" value="KAJ7377347.1"/>
    <property type="molecule type" value="Genomic_DNA"/>
</dbReference>
<evidence type="ECO:0000256" key="3">
    <source>
        <dbReference type="ARBA" id="ARBA00022723"/>
    </source>
</evidence>
<feature type="active site" evidence="8">
    <location>
        <position position="307"/>
    </location>
</feature>
<dbReference type="Gene3D" id="2.60.40.10">
    <property type="entry name" value="Immunoglobulins"/>
    <property type="match status" value="3"/>
</dbReference>
<proteinExistence type="inferred from homology"/>
<feature type="binding site" evidence="9">
    <location>
        <position position="428"/>
    </location>
    <ligand>
        <name>Ca(2+)</name>
        <dbReference type="ChEBI" id="CHEBI:29108"/>
    </ligand>
</feature>
<keyword evidence="2" id="KW-0808">Transferase</keyword>
<dbReference type="SUPFAM" id="SSF54001">
    <property type="entry name" value="Cysteine proteinases"/>
    <property type="match status" value="1"/>
</dbReference>
<dbReference type="InterPro" id="IPR050779">
    <property type="entry name" value="Transglutaminase"/>
</dbReference>
<dbReference type="FunFam" id="3.90.260.10:FF:000001">
    <property type="entry name" value="Protein-glutamine gamma-glutamyltransferase 2"/>
    <property type="match status" value="1"/>
</dbReference>
<feature type="binding site" evidence="9">
    <location>
        <position position="430"/>
    </location>
    <ligand>
        <name>Ca(2+)</name>
        <dbReference type="ChEBI" id="CHEBI:29108"/>
    </ligand>
</feature>
<dbReference type="FunFam" id="2.60.40.10:FF:000171">
    <property type="entry name" value="protein-glutamine gamma-glutamyltransferase 6"/>
    <property type="match status" value="1"/>
</dbReference>
<sequence>MGEGLEGRTNVISDDKFKARNKALKIDKKKPQATQLKPEEVDFNIDENREAHKTDDYEAPQLIIRRGQTFDVTVKFNREYKPDSDVIILQFVTGRRPQESKGSIVRVVLCDELTNTKWGMKIKQISGNTMHLEVMPSAKALIGRYEVFVETRLTDAAGKESVFRYKDDDTICVLFNAWCKEDSVFMEKEVDREEYVLADFGYIWVGSARWHQGIPWTFGQFEDVSLDSALFLLDKAELSLTARSSPVQISRTIAAMANYNDSDGGILFGRWTETYPKNCTPPTAWTGSTAVLEKFWKKKFYVKYGQCWVFSGLVTTLLRALGLPTRSVTNFESAHDTDGSMTVDFHYDEEGNPIDDLNDSIWNFHVWNESWFKRPDLPDGHDGWQAHDATPQETSEGVFRCGPASVNAIKNGEVYLPYDTGFIFSEVNGDRVYWDVDDDDGSMKAGYVDTKSIGKFISTKEPGGDSRLDVTGDYKYEEGTEQERKAAEFAYKFSTRREYDIYNAEKEDVEFSLEVLDDIAIGDSFDVKVVAHNRSDEERTVKVNITSVMAFYTGIPAKPLKREITTLKLDPRAENRAVLKIASRDYMGKMAGDGNVKLYVKCSVQETEQSFGTQDVVELRKPELTVTASPRAVKRNEKVEVTASFKNLLPVSLKNGQFHLEATGMSPKSMVFNCSGPVAPKKEAKVTATFTATRGRKRNIVVSFISDQLAGVRGVCTINVNR</sequence>
<dbReference type="AlphaFoldDB" id="A0A9W9Z975"/>
<feature type="binding site" evidence="9">
    <location>
        <position position="483"/>
    </location>
    <ligand>
        <name>Ca(2+)</name>
        <dbReference type="ChEBI" id="CHEBI:29108"/>
    </ligand>
</feature>
<dbReference type="PIRSF" id="PIRSF000459">
    <property type="entry name" value="TGM_EBP42"/>
    <property type="match status" value="1"/>
</dbReference>
<reference evidence="11" key="1">
    <citation type="submission" date="2023-01" db="EMBL/GenBank/DDBJ databases">
        <title>Genome assembly of the deep-sea coral Lophelia pertusa.</title>
        <authorList>
            <person name="Herrera S."/>
            <person name="Cordes E."/>
        </authorList>
    </citation>
    <scope>NUCLEOTIDE SEQUENCE</scope>
    <source>
        <strain evidence="11">USNM1676648</strain>
        <tissue evidence="11">Polyp</tissue>
    </source>
</reference>
<keyword evidence="4 9" id="KW-0106">Calcium</keyword>
<evidence type="ECO:0000256" key="2">
    <source>
        <dbReference type="ARBA" id="ARBA00022679"/>
    </source>
</evidence>
<dbReference type="GO" id="GO:0003810">
    <property type="term" value="F:protein-glutamine gamma-glutamyltransferase activity"/>
    <property type="evidence" value="ECO:0007669"/>
    <property type="project" value="UniProtKB-EC"/>
</dbReference>
<name>A0A9W9Z975_9CNID</name>
<dbReference type="PANTHER" id="PTHR11590">
    <property type="entry name" value="PROTEIN-GLUTAMINE GAMMA-GLUTAMYLTRANSFERASE"/>
    <property type="match status" value="1"/>
</dbReference>
<gene>
    <name evidence="11" type="ORF">OS493_029706</name>
</gene>
<dbReference type="InterPro" id="IPR023608">
    <property type="entry name" value="Transglutaminase_animal"/>
</dbReference>
<organism evidence="11 12">
    <name type="scientific">Desmophyllum pertusum</name>
    <dbReference type="NCBI Taxonomy" id="174260"/>
    <lineage>
        <taxon>Eukaryota</taxon>
        <taxon>Metazoa</taxon>
        <taxon>Cnidaria</taxon>
        <taxon>Anthozoa</taxon>
        <taxon>Hexacorallia</taxon>
        <taxon>Scleractinia</taxon>
        <taxon>Caryophylliina</taxon>
        <taxon>Caryophylliidae</taxon>
        <taxon>Desmophyllum</taxon>
    </lineage>
</organism>
<evidence type="ECO:0000256" key="1">
    <source>
        <dbReference type="ARBA" id="ARBA00005968"/>
    </source>
</evidence>
<evidence type="ECO:0000313" key="11">
    <source>
        <dbReference type="EMBL" id="KAJ7377347.1"/>
    </source>
</evidence>
<dbReference type="InterPro" id="IPR036985">
    <property type="entry name" value="Transglutaminase-like_sf"/>
</dbReference>
<evidence type="ECO:0000256" key="7">
    <source>
        <dbReference type="ARBA" id="ARBA00051843"/>
    </source>
</evidence>
<dbReference type="InterPro" id="IPR036238">
    <property type="entry name" value="Transglutaminase_C_sf"/>
</dbReference>
<dbReference type="Pfam" id="PF01841">
    <property type="entry name" value="Transglut_core"/>
    <property type="match status" value="1"/>
</dbReference>
<dbReference type="SUPFAM" id="SSF49309">
    <property type="entry name" value="Transglutaminase, two C-terminal domains"/>
    <property type="match status" value="2"/>
</dbReference>
<dbReference type="EC" id="2.3.2.13" evidence="6"/>
<evidence type="ECO:0000256" key="4">
    <source>
        <dbReference type="ARBA" id="ARBA00022837"/>
    </source>
</evidence>
<feature type="domain" description="Transglutaminase-like" evidence="10">
    <location>
        <begin position="299"/>
        <end position="391"/>
    </location>
</feature>
<dbReference type="Pfam" id="PF00927">
    <property type="entry name" value="Transglut_C"/>
    <property type="match status" value="1"/>
</dbReference>
<comment type="cofactor">
    <cofactor evidence="9">
        <name>Ca(2+)</name>
        <dbReference type="ChEBI" id="CHEBI:29108"/>
    </cofactor>
    <text evidence="9">Binds 1 Ca(2+) ion per subunit.</text>
</comment>
<evidence type="ECO:0000313" key="12">
    <source>
        <dbReference type="Proteomes" id="UP001163046"/>
    </source>
</evidence>
<feature type="active site" evidence="8">
    <location>
        <position position="365"/>
    </location>
</feature>
<dbReference type="InterPro" id="IPR013783">
    <property type="entry name" value="Ig-like_fold"/>
</dbReference>
<dbReference type="SMART" id="SM00460">
    <property type="entry name" value="TGc"/>
    <property type="match status" value="1"/>
</dbReference>
<dbReference type="InterPro" id="IPR008958">
    <property type="entry name" value="Transglutaminase_C"/>
</dbReference>
<dbReference type="OrthoDB" id="437511at2759"/>
<accession>A0A9W9Z975</accession>
<evidence type="ECO:0000256" key="9">
    <source>
        <dbReference type="PIRSR" id="PIRSR000459-2"/>
    </source>
</evidence>